<gene>
    <name evidence="2" type="ORF">DIATSA_LOCUS13593</name>
</gene>
<reference evidence="2" key="1">
    <citation type="submission" date="2021-12" db="EMBL/GenBank/DDBJ databases">
        <authorList>
            <person name="King R."/>
        </authorList>
    </citation>
    <scope>NUCLEOTIDE SEQUENCE</scope>
</reference>
<evidence type="ECO:0000313" key="3">
    <source>
        <dbReference type="Proteomes" id="UP001153714"/>
    </source>
</evidence>
<dbReference type="OrthoDB" id="385235at2759"/>
<evidence type="ECO:0000259" key="1">
    <source>
        <dbReference type="PROSITE" id="PS51286"/>
    </source>
</evidence>
<sequence>MALALRRTYLKVRDHLVLSKTKIPPRNYALSLDFRAYSEEKNNNPDFSNSTILVENGFNVQELPVVIRKLKDLSDVDEVTANKTSSTTSSNYGLIQAEFRECVDLRDVFSLLSKCTKITPHIALGAMERIYDIEKGPNTLIDVNGNHINMAKGAILDKLLKVVAKTEDTQTILYVLKSISSFMEPFKYKFCDELLFRTIDNKMTIEQICMFTNFLIENKSNPKYADTIDKLWVGFVSKECDINEYNIATIFSLLPGLKVSKRIVLTLLEQKLSDLWYKIKVPVMKQILNSFVDEKYLSFQSFAIIGRWLHTNIHVLDDDSLLDIVSKITRLKYTDDQIEKALEKYMKLKGDKIESHVLIVGILNHCMQFQIRNKHILKSCSEYFQNNIHNIPPSFMKSHIYPYGFLYFTPDNGKFWDSIEVALLNNFLKINVDDLSLIMLSYIYVGKYPLRLASKVFSPLYLVKVNNNNNPEAFRNLTLLDTALSLECPNDYAGPFIPKDQWPKPVGQDDRIKNIVTKVYTSLEDVAGGADKLSRDVMVPNFSHKTYLIDVMFHPRGLDVKTLNWKTMSSRNVNVAMLVHLPDHYCSDNTQLIGPQVMKKKHLRLLGFKVVSVKYSIISKFYTSFNMKGLRQYLIDNIKSAEECL</sequence>
<dbReference type="Proteomes" id="UP001153714">
    <property type="component" value="Chromosome 9"/>
</dbReference>
<proteinExistence type="predicted"/>
<organism evidence="2 3">
    <name type="scientific">Diatraea saccharalis</name>
    <name type="common">sugarcane borer</name>
    <dbReference type="NCBI Taxonomy" id="40085"/>
    <lineage>
        <taxon>Eukaryota</taxon>
        <taxon>Metazoa</taxon>
        <taxon>Ecdysozoa</taxon>
        <taxon>Arthropoda</taxon>
        <taxon>Hexapoda</taxon>
        <taxon>Insecta</taxon>
        <taxon>Pterygota</taxon>
        <taxon>Neoptera</taxon>
        <taxon>Endopterygota</taxon>
        <taxon>Lepidoptera</taxon>
        <taxon>Glossata</taxon>
        <taxon>Ditrysia</taxon>
        <taxon>Pyraloidea</taxon>
        <taxon>Crambidae</taxon>
        <taxon>Crambinae</taxon>
        <taxon>Diatraea</taxon>
    </lineage>
</organism>
<dbReference type="EMBL" id="OU893340">
    <property type="protein sequence ID" value="CAG9796400.1"/>
    <property type="molecule type" value="Genomic_DNA"/>
</dbReference>
<dbReference type="InterPro" id="IPR013584">
    <property type="entry name" value="RAP"/>
</dbReference>
<dbReference type="SMART" id="SM00952">
    <property type="entry name" value="RAP"/>
    <property type="match status" value="1"/>
</dbReference>
<evidence type="ECO:0000313" key="2">
    <source>
        <dbReference type="EMBL" id="CAG9796400.1"/>
    </source>
</evidence>
<protein>
    <recommendedName>
        <fullName evidence="1">RAP domain-containing protein</fullName>
    </recommendedName>
</protein>
<dbReference type="Pfam" id="PF08373">
    <property type="entry name" value="RAP"/>
    <property type="match status" value="1"/>
</dbReference>
<name>A0A9N9RGC9_9NEOP</name>
<keyword evidence="3" id="KW-1185">Reference proteome</keyword>
<dbReference type="AlphaFoldDB" id="A0A9N9RGC9"/>
<dbReference type="PROSITE" id="PS51286">
    <property type="entry name" value="RAP"/>
    <property type="match status" value="1"/>
</dbReference>
<feature type="domain" description="RAP" evidence="1">
    <location>
        <begin position="575"/>
        <end position="636"/>
    </location>
</feature>
<accession>A0A9N9RGC9</accession>
<reference evidence="2" key="2">
    <citation type="submission" date="2022-10" db="EMBL/GenBank/DDBJ databases">
        <authorList>
            <consortium name="ENA_rothamsted_submissions"/>
            <consortium name="culmorum"/>
            <person name="King R."/>
        </authorList>
    </citation>
    <scope>NUCLEOTIDE SEQUENCE</scope>
</reference>